<protein>
    <recommendedName>
        <fullName evidence="2">phospholipase C</fullName>
        <ecNumber evidence="2">3.1.4.3</ecNumber>
    </recommendedName>
</protein>
<feature type="domain" description="Bacterial phospholipase C C-terminal" evidence="5">
    <location>
        <begin position="613"/>
        <end position="691"/>
    </location>
</feature>
<dbReference type="NCBIfam" id="TIGR03396">
    <property type="entry name" value="PC_PLC"/>
    <property type="match status" value="1"/>
</dbReference>
<gene>
    <name evidence="6" type="ORF">EJN92_08000</name>
</gene>
<evidence type="ECO:0000313" key="7">
    <source>
        <dbReference type="Proteomes" id="UP000275663"/>
    </source>
</evidence>
<evidence type="ECO:0000256" key="3">
    <source>
        <dbReference type="ARBA" id="ARBA00022801"/>
    </source>
</evidence>
<dbReference type="InterPro" id="IPR008475">
    <property type="entry name" value="PLipase_C_C"/>
</dbReference>
<dbReference type="PROSITE" id="PS51318">
    <property type="entry name" value="TAT"/>
    <property type="match status" value="1"/>
</dbReference>
<dbReference type="GO" id="GO:0034480">
    <property type="term" value="F:phosphatidylcholine phospholipase C activity"/>
    <property type="evidence" value="ECO:0007669"/>
    <property type="project" value="UniProtKB-EC"/>
</dbReference>
<feature type="domain" description="Bacterial phospholipase C C-terminal" evidence="5">
    <location>
        <begin position="514"/>
        <end position="603"/>
    </location>
</feature>
<dbReference type="RefSeq" id="WP_126127336.1">
    <property type="nucleotide sequence ID" value="NZ_CP034464.1"/>
</dbReference>
<dbReference type="Pfam" id="PF05506">
    <property type="entry name" value="PLipase_C_C"/>
    <property type="match status" value="2"/>
</dbReference>
<keyword evidence="7" id="KW-1185">Reference proteome</keyword>
<dbReference type="InterPro" id="IPR006311">
    <property type="entry name" value="TAT_signal"/>
</dbReference>
<keyword evidence="3" id="KW-0378">Hydrolase</keyword>
<dbReference type="EMBL" id="CP034464">
    <property type="protein sequence ID" value="AZP11954.1"/>
    <property type="molecule type" value="Genomic_DNA"/>
</dbReference>
<sequence length="710" mass="79426">MSKPTSNIQRRDFLRRSSQGLGALSAASLLPLSIQKALAIPANYRTGTIEDVEHIVILMQENRSFDHYFGTLPGVRGFADPFPIPLASGRSVWTQGALLPMSVRPFHLNTEQDFSYMRVEGTPHTWPDAQNAWDHGRMSFWPVTKTNHSMGYFKERDIPFQFALANAFTLCDAYHCSFMGGTNTNRIFHWSGSNGAPPLGNGPAVGNSHDSLGADNYADSYTWHTYPERLQSAGISWKIYQDLNDNFTDNPLAGFKTYRDADRDPNLDPDLMDKAFGQRDLDKLLEDVTNNSLPQVSWIIATAAGSEHPGPSSPAQGADYTARVLEALTANPEVWSKTVFIVNFDENDGFFDHVPAPAVPSYSFWSENPSLRKQAGKSSVDTTGEYHHHKSPQDDNGLHLHRPYGLGARVPCYVISPWSKGGWVNSQVFDHTSILRFIAKRFGVEEPNISPWRSAVCGDLSSAFNFAEPDDASFFSQFPLTKERAERAQALPGRKLPILFSRGDLPQQASGIRPSRALPYQLNCQDQCERLKHSLTIDFINQGEQAAVFHVYDKKHLLLMPRRYTVAAGQQLSDSWYVSDLLKGEYDIWLLGPNGFHRHFRGNIMQASAKPELRYDPANGEIVFHLHNSGNSNLHYKISANAYFPGQQWNATVAAGQQQQISIKLSNSGNWYDFTVSCSEYPTYIRRFAGRMETGLATISDPRMGDLTIG</sequence>
<dbReference type="PANTHER" id="PTHR31956">
    <property type="entry name" value="NON-SPECIFIC PHOSPHOLIPASE C4-RELATED"/>
    <property type="match status" value="1"/>
</dbReference>
<dbReference type="AlphaFoldDB" id="A0A3Q9BQ86"/>
<evidence type="ECO:0000256" key="2">
    <source>
        <dbReference type="ARBA" id="ARBA00012018"/>
    </source>
</evidence>
<dbReference type="EC" id="3.1.4.3" evidence="2"/>
<evidence type="ECO:0000313" key="6">
    <source>
        <dbReference type="EMBL" id="AZP11954.1"/>
    </source>
</evidence>
<dbReference type="InterPro" id="IPR007312">
    <property type="entry name" value="Phosphoesterase"/>
</dbReference>
<dbReference type="CDD" id="cd16014">
    <property type="entry name" value="PLC"/>
    <property type="match status" value="1"/>
</dbReference>
<dbReference type="Proteomes" id="UP000275663">
    <property type="component" value="Chromosome"/>
</dbReference>
<evidence type="ECO:0000256" key="4">
    <source>
        <dbReference type="SAM" id="MobiDB-lite"/>
    </source>
</evidence>
<evidence type="ECO:0000256" key="1">
    <source>
        <dbReference type="ARBA" id="ARBA00009717"/>
    </source>
</evidence>
<dbReference type="KEGG" id="upv:EJN92_08000"/>
<dbReference type="Gene3D" id="3.40.720.10">
    <property type="entry name" value="Alkaline Phosphatase, subunit A"/>
    <property type="match status" value="1"/>
</dbReference>
<dbReference type="PANTHER" id="PTHR31956:SF36">
    <property type="entry name" value="NON-HEMOLYTIC PHOSPHOLIPASE C"/>
    <property type="match status" value="1"/>
</dbReference>
<reference evidence="6 7" key="1">
    <citation type="journal article" date="2011" name="Int. J. Syst. Evol. Microbiol.">
        <title>Description of Undibacterium oligocarboniphilum sp. nov., isolated from purified water, and Undibacterium pigrum strain CCUG 49012 as the type strain of Undibacterium parvum sp. nov., and emended descriptions of the genus Undibacterium and the species Undibacterium pigrum.</title>
        <authorList>
            <person name="Eder W."/>
            <person name="Wanner G."/>
            <person name="Ludwig W."/>
            <person name="Busse H.J."/>
            <person name="Ziemke-Kageler F."/>
            <person name="Lang E."/>
        </authorList>
    </citation>
    <scope>NUCLEOTIDE SEQUENCE [LARGE SCALE GENOMIC DNA]</scope>
    <source>
        <strain evidence="6 7">DSM 23061</strain>
    </source>
</reference>
<dbReference type="GO" id="GO:0016042">
    <property type="term" value="P:lipid catabolic process"/>
    <property type="evidence" value="ECO:0007669"/>
    <property type="project" value="InterPro"/>
</dbReference>
<dbReference type="InterPro" id="IPR017850">
    <property type="entry name" value="Alkaline_phosphatase_core_sf"/>
</dbReference>
<feature type="compositionally biased region" description="Polar residues" evidence="4">
    <location>
        <begin position="373"/>
        <end position="382"/>
    </location>
</feature>
<dbReference type="InterPro" id="IPR017767">
    <property type="entry name" value="PC-PLC"/>
</dbReference>
<comment type="similarity">
    <text evidence="1">Belongs to the bacterial phospholipase C family.</text>
</comment>
<accession>A0A3Q9BQ86</accession>
<evidence type="ECO:0000259" key="5">
    <source>
        <dbReference type="Pfam" id="PF05506"/>
    </source>
</evidence>
<proteinExistence type="inferred from homology"/>
<dbReference type="Pfam" id="PF04185">
    <property type="entry name" value="Phosphoesterase"/>
    <property type="match status" value="1"/>
</dbReference>
<feature type="region of interest" description="Disordered" evidence="4">
    <location>
        <begin position="373"/>
        <end position="398"/>
    </location>
</feature>
<dbReference type="OrthoDB" id="980947at2"/>
<name>A0A3Q9BQ86_9BURK</name>
<organism evidence="6 7">
    <name type="scientific">Undibacterium parvum</name>
    <dbReference type="NCBI Taxonomy" id="401471"/>
    <lineage>
        <taxon>Bacteria</taxon>
        <taxon>Pseudomonadati</taxon>
        <taxon>Pseudomonadota</taxon>
        <taxon>Betaproteobacteria</taxon>
        <taxon>Burkholderiales</taxon>
        <taxon>Oxalobacteraceae</taxon>
        <taxon>Undibacterium</taxon>
    </lineage>
</organism>